<keyword evidence="2" id="KW-1185">Reference proteome</keyword>
<protein>
    <submittedName>
        <fullName evidence="1">Uncharacterized protein</fullName>
    </submittedName>
</protein>
<evidence type="ECO:0000313" key="2">
    <source>
        <dbReference type="Proteomes" id="UP000199759"/>
    </source>
</evidence>
<reference evidence="1 2" key="1">
    <citation type="submission" date="2016-10" db="EMBL/GenBank/DDBJ databases">
        <authorList>
            <person name="de Groot N.N."/>
        </authorList>
    </citation>
    <scope>NUCLEOTIDE SEQUENCE [LARGE SCALE GENOMIC DNA]</scope>
    <source>
        <strain evidence="1 2">DSM 16077</strain>
    </source>
</reference>
<dbReference type="OrthoDB" id="8242639at2"/>
<evidence type="ECO:0000313" key="1">
    <source>
        <dbReference type="EMBL" id="SDM39381.1"/>
    </source>
</evidence>
<accession>A0A1G9SVE2</accession>
<dbReference type="AlphaFoldDB" id="A0A1G9SVE2"/>
<sequence length="123" mass="12764">MRARFQNLRRYLPAVLVSLAAIGTPLLSAFEPVRGDEAAAIFPPGWSHADVVLATAEADLAFIRFGAVSNIGIVRIVDDSSLAALRQAGALILLPPGALGGCLLPRAIQTPFDANASSIGIST</sequence>
<dbReference type="RefSeq" id="WP_091770030.1">
    <property type="nucleotide sequence ID" value="NZ_FNHG01000010.1"/>
</dbReference>
<name>A0A1G9SVE2_9PROT</name>
<dbReference type="EMBL" id="FNHG01000010">
    <property type="protein sequence ID" value="SDM39381.1"/>
    <property type="molecule type" value="Genomic_DNA"/>
</dbReference>
<dbReference type="Proteomes" id="UP000199759">
    <property type="component" value="Unassembled WGS sequence"/>
</dbReference>
<proteinExistence type="predicted"/>
<organism evidence="1 2">
    <name type="scientific">Maricaulis salignorans</name>
    <dbReference type="NCBI Taxonomy" id="144026"/>
    <lineage>
        <taxon>Bacteria</taxon>
        <taxon>Pseudomonadati</taxon>
        <taxon>Pseudomonadota</taxon>
        <taxon>Alphaproteobacteria</taxon>
        <taxon>Maricaulales</taxon>
        <taxon>Maricaulaceae</taxon>
        <taxon>Maricaulis</taxon>
    </lineage>
</organism>
<gene>
    <name evidence="1" type="ORF">SAMN04488568_11088</name>
</gene>
<dbReference type="STRING" id="144026.SAMN04488568_11088"/>